<sequence length="69" mass="7202">MLLLLLLLLHLQGRGGTRALLARMSEMVIGKQRNVQKQGRPGCGGVVWGGEYRKSPLQSASGGGGASAL</sequence>
<protein>
    <submittedName>
        <fullName evidence="2">Putative secreted protein</fullName>
    </submittedName>
</protein>
<organism evidence="2">
    <name type="scientific">Anopheles darlingi</name>
    <name type="common">Mosquito</name>
    <dbReference type="NCBI Taxonomy" id="43151"/>
    <lineage>
        <taxon>Eukaryota</taxon>
        <taxon>Metazoa</taxon>
        <taxon>Ecdysozoa</taxon>
        <taxon>Arthropoda</taxon>
        <taxon>Hexapoda</taxon>
        <taxon>Insecta</taxon>
        <taxon>Pterygota</taxon>
        <taxon>Neoptera</taxon>
        <taxon>Endopterygota</taxon>
        <taxon>Diptera</taxon>
        <taxon>Nematocera</taxon>
        <taxon>Culicoidea</taxon>
        <taxon>Culicidae</taxon>
        <taxon>Anophelinae</taxon>
        <taxon>Anopheles</taxon>
    </lineage>
</organism>
<accession>A0A2M4DB79</accession>
<keyword evidence="1" id="KW-0732">Signal</keyword>
<dbReference type="AlphaFoldDB" id="A0A2M4DB79"/>
<dbReference type="EMBL" id="GGFL01010601">
    <property type="protein sequence ID" value="MBW74779.1"/>
    <property type="molecule type" value="Transcribed_RNA"/>
</dbReference>
<reference evidence="2" key="1">
    <citation type="submission" date="2018-01" db="EMBL/GenBank/DDBJ databases">
        <title>An insight into the sialome of Amazonian anophelines.</title>
        <authorList>
            <person name="Ribeiro J.M."/>
            <person name="Scarpassa V."/>
            <person name="Calvo E."/>
        </authorList>
    </citation>
    <scope>NUCLEOTIDE SEQUENCE</scope>
</reference>
<name>A0A2M4DB79_ANODA</name>
<feature type="signal peptide" evidence="1">
    <location>
        <begin position="1"/>
        <end position="19"/>
    </location>
</feature>
<proteinExistence type="predicted"/>
<evidence type="ECO:0000313" key="2">
    <source>
        <dbReference type="EMBL" id="MBW74779.1"/>
    </source>
</evidence>
<evidence type="ECO:0000256" key="1">
    <source>
        <dbReference type="SAM" id="SignalP"/>
    </source>
</evidence>
<feature type="chain" id="PRO_5014701700" evidence="1">
    <location>
        <begin position="20"/>
        <end position="69"/>
    </location>
</feature>